<sequence length="120" mass="12938">MNNIGRGQCNGGRLAEQYPNLGPDGSRRDRCLSLLGDAQRRAVVAALGEREHGEGMTLDDLAAAVGGSDSTDRRRIRLHHVHLPKLADAGAIEYDPVARIARPTERLDEFAALLAATADR</sequence>
<dbReference type="AlphaFoldDB" id="A0ABD6A8I6"/>
<evidence type="ECO:0000256" key="1">
    <source>
        <dbReference type="SAM" id="MobiDB-lite"/>
    </source>
</evidence>
<feature type="region of interest" description="Disordered" evidence="1">
    <location>
        <begin position="1"/>
        <end position="26"/>
    </location>
</feature>
<evidence type="ECO:0000259" key="2">
    <source>
        <dbReference type="Pfam" id="PF24035"/>
    </source>
</evidence>
<keyword evidence="4" id="KW-1185">Reference proteome</keyword>
<reference evidence="3 4" key="1">
    <citation type="journal article" date="2019" name="Int. J. Syst. Evol. Microbiol.">
        <title>The Global Catalogue of Microorganisms (GCM) 10K type strain sequencing project: providing services to taxonomists for standard genome sequencing and annotation.</title>
        <authorList>
            <consortium name="The Broad Institute Genomics Platform"/>
            <consortium name="The Broad Institute Genome Sequencing Center for Infectious Disease"/>
            <person name="Wu L."/>
            <person name="Ma J."/>
        </authorList>
    </citation>
    <scope>NUCLEOTIDE SEQUENCE [LARGE SCALE GENOMIC DNA]</scope>
    <source>
        <strain evidence="3 4">PSR21</strain>
    </source>
</reference>
<dbReference type="EMBL" id="JBHTBF010000002">
    <property type="protein sequence ID" value="MFC7316299.1"/>
    <property type="molecule type" value="Genomic_DNA"/>
</dbReference>
<dbReference type="InterPro" id="IPR055768">
    <property type="entry name" value="DUF7344"/>
</dbReference>
<dbReference type="GeneID" id="79313983"/>
<organism evidence="3 4">
    <name type="scientific">Halomarina halobia</name>
    <dbReference type="NCBI Taxonomy" id="3033386"/>
    <lineage>
        <taxon>Archaea</taxon>
        <taxon>Methanobacteriati</taxon>
        <taxon>Methanobacteriota</taxon>
        <taxon>Stenosarchaea group</taxon>
        <taxon>Halobacteria</taxon>
        <taxon>Halobacteriales</taxon>
        <taxon>Natronomonadaceae</taxon>
        <taxon>Halomarina</taxon>
    </lineage>
</organism>
<name>A0ABD6A8I6_9EURY</name>
<dbReference type="InterPro" id="IPR036388">
    <property type="entry name" value="WH-like_DNA-bd_sf"/>
</dbReference>
<dbReference type="Proteomes" id="UP001596547">
    <property type="component" value="Unassembled WGS sequence"/>
</dbReference>
<protein>
    <recommendedName>
        <fullName evidence="2">DUF7344 domain-containing protein</fullName>
    </recommendedName>
</protein>
<dbReference type="RefSeq" id="WP_276304442.1">
    <property type="nucleotide sequence ID" value="NZ_CP119992.1"/>
</dbReference>
<comment type="caution">
    <text evidence="3">The sequence shown here is derived from an EMBL/GenBank/DDBJ whole genome shotgun (WGS) entry which is preliminary data.</text>
</comment>
<proteinExistence type="predicted"/>
<gene>
    <name evidence="3" type="ORF">ACFQPE_05745</name>
</gene>
<dbReference type="Gene3D" id="1.10.10.10">
    <property type="entry name" value="Winged helix-like DNA-binding domain superfamily/Winged helix DNA-binding domain"/>
    <property type="match status" value="1"/>
</dbReference>
<evidence type="ECO:0000313" key="3">
    <source>
        <dbReference type="EMBL" id="MFC7316299.1"/>
    </source>
</evidence>
<dbReference type="Pfam" id="PF24035">
    <property type="entry name" value="DUF7344"/>
    <property type="match status" value="1"/>
</dbReference>
<feature type="domain" description="DUF7344" evidence="2">
    <location>
        <begin position="33"/>
        <end position="99"/>
    </location>
</feature>
<accession>A0ABD6A8I6</accession>
<evidence type="ECO:0000313" key="4">
    <source>
        <dbReference type="Proteomes" id="UP001596547"/>
    </source>
</evidence>